<accession>A0A1X2I3K8</accession>
<evidence type="ECO:0000256" key="1">
    <source>
        <dbReference type="ARBA" id="ARBA00004123"/>
    </source>
</evidence>
<dbReference type="OrthoDB" id="2442703at2759"/>
<feature type="compositionally biased region" description="Polar residues" evidence="7">
    <location>
        <begin position="23"/>
        <end position="32"/>
    </location>
</feature>
<feature type="region of interest" description="Disordered" evidence="7">
    <location>
        <begin position="1"/>
        <end position="209"/>
    </location>
</feature>
<evidence type="ECO:0000256" key="7">
    <source>
        <dbReference type="SAM" id="MobiDB-lite"/>
    </source>
</evidence>
<sequence>MDETKTETSTHHGGRIQPRRSSRSTISASPTTAKEDRNGSLPESTTSPTSPSSASITNDTPLNGTGTPAATTAAPANLTANHHSRVTRSLSADSNSNEDSPNSSTTPTNVTTSTSTTSANTNTLNQNGKRRRHTNNSKSSNKKKSGTTATTTTTSPSTTNTSVSPSSTTSGVKSPPPRGAAGADDYERETRNTTQRLSKEAKDARKAEREIIVKKKLGELEILEQKVKDQSHEEYQKLLEEIQSKRTKKLNVAKGRHTLMEANFKNGFLAQKKSAFDKFHLDKLALRRKMMNQVQQQINRIEQEYFSSQQSTKSSLDEQNLIDWAPPDRPSMINILFYLYNNDDDDDDDD</sequence>
<dbReference type="EMBL" id="MCGE01000030">
    <property type="protein sequence ID" value="ORZ08656.1"/>
    <property type="molecule type" value="Genomic_DNA"/>
</dbReference>
<evidence type="ECO:0000256" key="5">
    <source>
        <dbReference type="ARBA" id="ARBA00023242"/>
    </source>
</evidence>
<evidence type="ECO:0000256" key="6">
    <source>
        <dbReference type="SAM" id="Coils"/>
    </source>
</evidence>
<organism evidence="8 9">
    <name type="scientific">Absidia repens</name>
    <dbReference type="NCBI Taxonomy" id="90262"/>
    <lineage>
        <taxon>Eukaryota</taxon>
        <taxon>Fungi</taxon>
        <taxon>Fungi incertae sedis</taxon>
        <taxon>Mucoromycota</taxon>
        <taxon>Mucoromycotina</taxon>
        <taxon>Mucoromycetes</taxon>
        <taxon>Mucorales</taxon>
        <taxon>Cunninghamellaceae</taxon>
        <taxon>Absidia</taxon>
    </lineage>
</organism>
<evidence type="ECO:0000256" key="3">
    <source>
        <dbReference type="ARBA" id="ARBA00023015"/>
    </source>
</evidence>
<keyword evidence="4" id="KW-0804">Transcription</keyword>
<comment type="subcellular location">
    <subcellularLocation>
        <location evidence="1">Nucleus</location>
    </subcellularLocation>
</comment>
<proteinExistence type="predicted"/>
<feature type="compositionally biased region" description="Basic residues" evidence="7">
    <location>
        <begin position="128"/>
        <end position="145"/>
    </location>
</feature>
<dbReference type="InterPro" id="IPR013907">
    <property type="entry name" value="Sds3"/>
</dbReference>
<protein>
    <submittedName>
        <fullName evidence="8">Uncharacterized protein</fullName>
    </submittedName>
</protein>
<name>A0A1X2I3K8_9FUNG</name>
<evidence type="ECO:0000313" key="8">
    <source>
        <dbReference type="EMBL" id="ORZ08656.1"/>
    </source>
</evidence>
<dbReference type="GO" id="GO:0005654">
    <property type="term" value="C:nucleoplasm"/>
    <property type="evidence" value="ECO:0007669"/>
    <property type="project" value="UniProtKB-ARBA"/>
</dbReference>
<feature type="compositionally biased region" description="Low complexity" evidence="7">
    <location>
        <begin position="40"/>
        <end position="81"/>
    </location>
</feature>
<keyword evidence="5" id="KW-0539">Nucleus</keyword>
<dbReference type="Proteomes" id="UP000193560">
    <property type="component" value="Unassembled WGS sequence"/>
</dbReference>
<evidence type="ECO:0000313" key="9">
    <source>
        <dbReference type="Proteomes" id="UP000193560"/>
    </source>
</evidence>
<feature type="coiled-coil region" evidence="6">
    <location>
        <begin position="284"/>
        <end position="311"/>
    </location>
</feature>
<feature type="non-terminal residue" evidence="8">
    <location>
        <position position="350"/>
    </location>
</feature>
<feature type="coiled-coil region" evidence="6">
    <location>
        <begin position="213"/>
        <end position="248"/>
    </location>
</feature>
<dbReference type="Pfam" id="PF08598">
    <property type="entry name" value="Sds3"/>
    <property type="match status" value="1"/>
</dbReference>
<keyword evidence="3" id="KW-0805">Transcription regulation</keyword>
<feature type="compositionally biased region" description="Low complexity" evidence="7">
    <location>
        <begin position="146"/>
        <end position="173"/>
    </location>
</feature>
<keyword evidence="6" id="KW-0175">Coiled coil</keyword>
<dbReference type="PANTHER" id="PTHR21964">
    <property type="entry name" value="BREAST CANCER METASTASIS-SUPPRESSOR 1"/>
    <property type="match status" value="1"/>
</dbReference>
<reference evidence="8 9" key="1">
    <citation type="submission" date="2016-07" db="EMBL/GenBank/DDBJ databases">
        <title>Pervasive Adenine N6-methylation of Active Genes in Fungi.</title>
        <authorList>
            <consortium name="DOE Joint Genome Institute"/>
            <person name="Mondo S.J."/>
            <person name="Dannebaum R.O."/>
            <person name="Kuo R.C."/>
            <person name="Labutti K."/>
            <person name="Haridas S."/>
            <person name="Kuo A."/>
            <person name="Salamov A."/>
            <person name="Ahrendt S.R."/>
            <person name="Lipzen A."/>
            <person name="Sullivan W."/>
            <person name="Andreopoulos W.B."/>
            <person name="Clum A."/>
            <person name="Lindquist E."/>
            <person name="Daum C."/>
            <person name="Ramamoorthy G.K."/>
            <person name="Gryganskyi A."/>
            <person name="Culley D."/>
            <person name="Magnuson J.K."/>
            <person name="James T.Y."/>
            <person name="O'Malley M.A."/>
            <person name="Stajich J.E."/>
            <person name="Spatafora J.W."/>
            <person name="Visel A."/>
            <person name="Grigoriev I.V."/>
        </authorList>
    </citation>
    <scope>NUCLEOTIDE SEQUENCE [LARGE SCALE GENOMIC DNA]</scope>
    <source>
        <strain evidence="8 9">NRRL 1336</strain>
    </source>
</reference>
<gene>
    <name evidence="8" type="ORF">BCR42DRAFT_424635</name>
</gene>
<comment type="caution">
    <text evidence="8">The sequence shown here is derived from an EMBL/GenBank/DDBJ whole genome shotgun (WGS) entry which is preliminary data.</text>
</comment>
<evidence type="ECO:0000256" key="2">
    <source>
        <dbReference type="ARBA" id="ARBA00022491"/>
    </source>
</evidence>
<dbReference type="AlphaFoldDB" id="A0A1X2I3K8"/>
<keyword evidence="9" id="KW-1185">Reference proteome</keyword>
<feature type="compositionally biased region" description="Basic residues" evidence="7">
    <location>
        <begin position="12"/>
        <end position="22"/>
    </location>
</feature>
<dbReference type="STRING" id="90262.A0A1X2I3K8"/>
<keyword evidence="2" id="KW-0678">Repressor</keyword>
<evidence type="ECO:0000256" key="4">
    <source>
        <dbReference type="ARBA" id="ARBA00023163"/>
    </source>
</evidence>
<feature type="compositionally biased region" description="Low complexity" evidence="7">
    <location>
        <begin position="91"/>
        <end position="123"/>
    </location>
</feature>
<feature type="compositionally biased region" description="Basic and acidic residues" evidence="7">
    <location>
        <begin position="197"/>
        <end position="209"/>
    </location>
</feature>
<dbReference type="GO" id="GO:0010468">
    <property type="term" value="P:regulation of gene expression"/>
    <property type="evidence" value="ECO:0007669"/>
    <property type="project" value="UniProtKB-ARBA"/>
</dbReference>
<feature type="compositionally biased region" description="Basic and acidic residues" evidence="7">
    <location>
        <begin position="1"/>
        <end position="10"/>
    </location>
</feature>